<comment type="caution">
    <text evidence="2">The sequence shown here is derived from an EMBL/GenBank/DDBJ whole genome shotgun (WGS) entry which is preliminary data.</text>
</comment>
<evidence type="ECO:0008006" key="4">
    <source>
        <dbReference type="Google" id="ProtNLM"/>
    </source>
</evidence>
<sequence length="139" mass="15293">MMAVFDPDLDTATYPTTNPILDVADHQRLIVNPLLTTVALLGVWALFRFALEVRNLGLFLATLFAALVCPLLIQYHCLDCGHTDFALRSRRHACAAVVHRIRTDAGVSALPPAVKTQIKSWVLSTVVAGLLYAIFRHQG</sequence>
<dbReference type="EMBL" id="JARRAG010000001">
    <property type="protein sequence ID" value="MDG3003506.1"/>
    <property type="molecule type" value="Genomic_DNA"/>
</dbReference>
<dbReference type="Proteomes" id="UP001216907">
    <property type="component" value="Unassembled WGS sequence"/>
</dbReference>
<keyword evidence="1" id="KW-0812">Transmembrane</keyword>
<proteinExistence type="predicted"/>
<gene>
    <name evidence="2" type="ORF">PZE19_06990</name>
</gene>
<protein>
    <recommendedName>
        <fullName evidence="4">DUF4395 domain-containing protein</fullName>
    </recommendedName>
</protein>
<keyword evidence="1" id="KW-1133">Transmembrane helix</keyword>
<keyword evidence="1" id="KW-0472">Membrane</keyword>
<accession>A0ABT6F7N6</accession>
<feature type="transmembrane region" description="Helical" evidence="1">
    <location>
        <begin position="56"/>
        <end position="75"/>
    </location>
</feature>
<feature type="transmembrane region" description="Helical" evidence="1">
    <location>
        <begin position="118"/>
        <end position="135"/>
    </location>
</feature>
<organism evidence="2 3">
    <name type="scientific">Paludisphaera mucosa</name>
    <dbReference type="NCBI Taxonomy" id="3030827"/>
    <lineage>
        <taxon>Bacteria</taxon>
        <taxon>Pseudomonadati</taxon>
        <taxon>Planctomycetota</taxon>
        <taxon>Planctomycetia</taxon>
        <taxon>Isosphaerales</taxon>
        <taxon>Isosphaeraceae</taxon>
        <taxon>Paludisphaera</taxon>
    </lineage>
</organism>
<reference evidence="2 3" key="1">
    <citation type="submission" date="2023-03" db="EMBL/GenBank/DDBJ databases">
        <title>Paludisphaera mucosa sp. nov. a novel planctomycete from northern fen.</title>
        <authorList>
            <person name="Ivanova A."/>
        </authorList>
    </citation>
    <scope>NUCLEOTIDE SEQUENCE [LARGE SCALE GENOMIC DNA]</scope>
    <source>
        <strain evidence="2 3">Pla2</strain>
    </source>
</reference>
<keyword evidence="3" id="KW-1185">Reference proteome</keyword>
<feature type="transmembrane region" description="Helical" evidence="1">
    <location>
        <begin position="29"/>
        <end position="49"/>
    </location>
</feature>
<evidence type="ECO:0000256" key="1">
    <source>
        <dbReference type="SAM" id="Phobius"/>
    </source>
</evidence>
<dbReference type="RefSeq" id="WP_277859856.1">
    <property type="nucleotide sequence ID" value="NZ_JARRAG010000001.1"/>
</dbReference>
<evidence type="ECO:0000313" key="2">
    <source>
        <dbReference type="EMBL" id="MDG3003506.1"/>
    </source>
</evidence>
<name>A0ABT6F7N6_9BACT</name>
<evidence type="ECO:0000313" key="3">
    <source>
        <dbReference type="Proteomes" id="UP001216907"/>
    </source>
</evidence>